<protein>
    <submittedName>
        <fullName evidence="1">Uncharacterized protein</fullName>
    </submittedName>
</protein>
<dbReference type="EMBL" id="AP023367">
    <property type="protein sequence ID" value="BCJ95122.1"/>
    <property type="molecule type" value="Genomic_DNA"/>
</dbReference>
<evidence type="ECO:0000313" key="2">
    <source>
        <dbReference type="Proteomes" id="UP000515561"/>
    </source>
</evidence>
<dbReference type="Proteomes" id="UP000515561">
    <property type="component" value="Chromosome"/>
</dbReference>
<evidence type="ECO:0000313" key="1">
    <source>
        <dbReference type="EMBL" id="BCJ95122.1"/>
    </source>
</evidence>
<organism evidence="1 2">
    <name type="scientific">Anaerocolumna cellulosilytica</name>
    <dbReference type="NCBI Taxonomy" id="433286"/>
    <lineage>
        <taxon>Bacteria</taxon>
        <taxon>Bacillati</taxon>
        <taxon>Bacillota</taxon>
        <taxon>Clostridia</taxon>
        <taxon>Lachnospirales</taxon>
        <taxon>Lachnospiraceae</taxon>
        <taxon>Anaerocolumna</taxon>
    </lineage>
</organism>
<accession>A0A6S6R6Q6</accession>
<reference evidence="1 2" key="1">
    <citation type="journal article" date="2016" name="Int. J. Syst. Evol. Microbiol.">
        <title>Descriptions of Anaerotaenia torta gen. nov., sp. nov. and Anaerocolumna cellulosilytica gen. nov., sp. nov. isolated from a methanogenic reactor of cattle waste.</title>
        <authorList>
            <person name="Uek A."/>
            <person name="Ohtaki Y."/>
            <person name="Kaku N."/>
            <person name="Ueki K."/>
        </authorList>
    </citation>
    <scope>NUCLEOTIDE SEQUENCE [LARGE SCALE GENOMIC DNA]</scope>
    <source>
        <strain evidence="1 2">SN021</strain>
    </source>
</reference>
<keyword evidence="2" id="KW-1185">Reference proteome</keyword>
<proteinExistence type="predicted"/>
<sequence>MNDNLLIEDKLYQILKCEDRDIINPEVFGISPTWKNDKNFEYSNLLIIKDFQLFLKNLEVTSDRGFPEISGRNPVTIKLENNRETVLYEDIMYPVIFTGAVVIAAEILKTYDIQGELPCFSYNHVIELIFQDGKLVTTIDHSKAMVRIRKNLDLRLRSLEKKRDIRCIKRFIDTSFVGDYKHPGKKREKKLKKLNEYIVKLKEITNF</sequence>
<gene>
    <name evidence="1" type="ORF">acsn021_26910</name>
</gene>
<name>A0A6S6R6Q6_9FIRM</name>
<dbReference type="KEGG" id="acel:acsn021_26910"/>
<dbReference type="AlphaFoldDB" id="A0A6S6R6Q6"/>
<dbReference type="RefSeq" id="WP_184095055.1">
    <property type="nucleotide sequence ID" value="NZ_AP023367.1"/>
</dbReference>